<gene>
    <name evidence="2" type="ORF">OSB04_020003</name>
</gene>
<organism evidence="2 3">
    <name type="scientific">Centaurea solstitialis</name>
    <name type="common">yellow star-thistle</name>
    <dbReference type="NCBI Taxonomy" id="347529"/>
    <lineage>
        <taxon>Eukaryota</taxon>
        <taxon>Viridiplantae</taxon>
        <taxon>Streptophyta</taxon>
        <taxon>Embryophyta</taxon>
        <taxon>Tracheophyta</taxon>
        <taxon>Spermatophyta</taxon>
        <taxon>Magnoliopsida</taxon>
        <taxon>eudicotyledons</taxon>
        <taxon>Gunneridae</taxon>
        <taxon>Pentapetalae</taxon>
        <taxon>asterids</taxon>
        <taxon>campanulids</taxon>
        <taxon>Asterales</taxon>
        <taxon>Asteraceae</taxon>
        <taxon>Carduoideae</taxon>
        <taxon>Cardueae</taxon>
        <taxon>Centaureinae</taxon>
        <taxon>Centaurea</taxon>
    </lineage>
</organism>
<sequence length="196" mass="22194">MNSSGEESQTPYFHIFGCNCYIKNDRDNLGKFDAKDDDGFLVGYSTVSKAYHVFNKRRQTLEETIHVKFDESDPFSSAPSFTDSDDIDQWANSYFQVPENDISKVSTLVAGSSSYIPDGFEEPNIVGCKIGFQFPIRKTSFSDSEIAQIPTRIFLGTLSSLSFPIRKTTFSDSENYLFRFGKLKNPNRNIVFSESD</sequence>
<protein>
    <recommendedName>
        <fullName evidence="1">Retroviral polymerase SH3-like domain-containing protein</fullName>
    </recommendedName>
</protein>
<proteinExistence type="predicted"/>
<dbReference type="EMBL" id="JARYMX010000005">
    <property type="protein sequence ID" value="KAJ9547460.1"/>
    <property type="molecule type" value="Genomic_DNA"/>
</dbReference>
<dbReference type="InterPro" id="IPR057670">
    <property type="entry name" value="SH3_retrovirus"/>
</dbReference>
<evidence type="ECO:0000313" key="3">
    <source>
        <dbReference type="Proteomes" id="UP001172457"/>
    </source>
</evidence>
<reference evidence="2" key="1">
    <citation type="submission" date="2023-03" db="EMBL/GenBank/DDBJ databases">
        <title>Chromosome-scale reference genome and RAD-based genetic map of yellow starthistle (Centaurea solstitialis) reveal putative structural variation and QTLs associated with invader traits.</title>
        <authorList>
            <person name="Reatini B."/>
            <person name="Cang F.A."/>
            <person name="Jiang Q."/>
            <person name="Mckibben M.T.W."/>
            <person name="Barker M.S."/>
            <person name="Rieseberg L.H."/>
            <person name="Dlugosch K.M."/>
        </authorList>
    </citation>
    <scope>NUCLEOTIDE SEQUENCE</scope>
    <source>
        <strain evidence="2">CAN-66</strain>
        <tissue evidence="2">Leaf</tissue>
    </source>
</reference>
<comment type="caution">
    <text evidence="2">The sequence shown here is derived from an EMBL/GenBank/DDBJ whole genome shotgun (WGS) entry which is preliminary data.</text>
</comment>
<evidence type="ECO:0000313" key="2">
    <source>
        <dbReference type="EMBL" id="KAJ9547460.1"/>
    </source>
</evidence>
<accession>A0AA38WCV9</accession>
<dbReference type="Pfam" id="PF25597">
    <property type="entry name" value="SH3_retrovirus"/>
    <property type="match status" value="1"/>
</dbReference>
<dbReference type="Proteomes" id="UP001172457">
    <property type="component" value="Chromosome 5"/>
</dbReference>
<feature type="domain" description="Retroviral polymerase SH3-like" evidence="1">
    <location>
        <begin position="18"/>
        <end position="79"/>
    </location>
</feature>
<name>A0AA38WCV9_9ASTR</name>
<keyword evidence="3" id="KW-1185">Reference proteome</keyword>
<dbReference type="AlphaFoldDB" id="A0AA38WCV9"/>
<evidence type="ECO:0000259" key="1">
    <source>
        <dbReference type="Pfam" id="PF25597"/>
    </source>
</evidence>